<dbReference type="EMBL" id="CVRR01000015">
    <property type="protein sequence ID" value="CRL37097.1"/>
    <property type="molecule type" value="Genomic_DNA"/>
</dbReference>
<evidence type="ECO:0000313" key="4">
    <source>
        <dbReference type="EMBL" id="MTR82287.1"/>
    </source>
</evidence>
<dbReference type="Pfam" id="PF07853">
    <property type="entry name" value="DUF1648"/>
    <property type="match status" value="1"/>
</dbReference>
<organism evidence="3 5">
    <name type="scientific">Roseburia faecis</name>
    <dbReference type="NCBI Taxonomy" id="301302"/>
    <lineage>
        <taxon>Bacteria</taxon>
        <taxon>Bacillati</taxon>
        <taxon>Bacillota</taxon>
        <taxon>Clostridia</taxon>
        <taxon>Lachnospirales</taxon>
        <taxon>Lachnospiraceae</taxon>
        <taxon>Roseburia</taxon>
    </lineage>
</organism>
<feature type="transmembrane region" description="Helical" evidence="1">
    <location>
        <begin position="47"/>
        <end position="73"/>
    </location>
</feature>
<keyword evidence="5" id="KW-1185">Reference proteome</keyword>
<feature type="transmembrane region" description="Helical" evidence="1">
    <location>
        <begin position="85"/>
        <end position="105"/>
    </location>
</feature>
<dbReference type="OrthoDB" id="9808690at2"/>
<feature type="domain" description="DUF1648" evidence="2">
    <location>
        <begin position="16"/>
        <end position="62"/>
    </location>
</feature>
<dbReference type="InterPro" id="IPR026272">
    <property type="entry name" value="SdpI"/>
</dbReference>
<dbReference type="PIRSF" id="PIRSF038959">
    <property type="entry name" value="SdpI"/>
    <property type="match status" value="1"/>
</dbReference>
<keyword evidence="1" id="KW-0472">Membrane</keyword>
<dbReference type="PANTHER" id="PTHR37810">
    <property type="entry name" value="IMMUNITY PROTEIN SDPI"/>
    <property type="match status" value="1"/>
</dbReference>
<keyword evidence="1" id="KW-0812">Transmembrane</keyword>
<dbReference type="InterPro" id="IPR012867">
    <property type="entry name" value="DUF1648"/>
</dbReference>
<feature type="transmembrane region" description="Helical" evidence="1">
    <location>
        <begin position="9"/>
        <end position="27"/>
    </location>
</feature>
<protein>
    <submittedName>
        <fullName evidence="4">DUF1648 domain-containing protein</fullName>
    </submittedName>
</protein>
<evidence type="ECO:0000313" key="3">
    <source>
        <dbReference type="EMBL" id="CRL37097.1"/>
    </source>
</evidence>
<proteinExistence type="predicted"/>
<evidence type="ECO:0000256" key="1">
    <source>
        <dbReference type="SAM" id="Phobius"/>
    </source>
</evidence>
<evidence type="ECO:0000313" key="5">
    <source>
        <dbReference type="Proteomes" id="UP000049979"/>
    </source>
</evidence>
<feature type="transmembrane region" description="Helical" evidence="1">
    <location>
        <begin position="187"/>
        <end position="206"/>
    </location>
</feature>
<gene>
    <name evidence="4" type="ORF">GMD30_11435</name>
    <name evidence="3" type="ORF">M72_27841</name>
</gene>
<name>A0A0M6WKS4_9FIRM</name>
<evidence type="ECO:0000259" key="2">
    <source>
        <dbReference type="Pfam" id="PF07853"/>
    </source>
</evidence>
<dbReference type="Pfam" id="PF13630">
    <property type="entry name" value="SdpI"/>
    <property type="match status" value="1"/>
</dbReference>
<reference evidence="4 6" key="3">
    <citation type="journal article" date="2019" name="Nat. Med.">
        <title>A library of human gut bacterial isolates paired with longitudinal multiomics data enables mechanistic microbiome research.</title>
        <authorList>
            <person name="Poyet M."/>
            <person name="Groussin M."/>
            <person name="Gibbons S.M."/>
            <person name="Avila-Pacheco J."/>
            <person name="Jiang X."/>
            <person name="Kearney S.M."/>
            <person name="Perrotta A.R."/>
            <person name="Berdy B."/>
            <person name="Zhao S."/>
            <person name="Lieberman T.D."/>
            <person name="Swanson P.K."/>
            <person name="Smith M."/>
            <person name="Roesemann S."/>
            <person name="Alexander J.E."/>
            <person name="Rich S.A."/>
            <person name="Livny J."/>
            <person name="Vlamakis H."/>
            <person name="Clish C."/>
            <person name="Bullock K."/>
            <person name="Deik A."/>
            <person name="Scott J."/>
            <person name="Pierce K.A."/>
            <person name="Xavier R.J."/>
            <person name="Alm E.J."/>
        </authorList>
    </citation>
    <scope>NUCLEOTIDE SEQUENCE [LARGE SCALE GENOMIC DNA]</scope>
    <source>
        <strain evidence="4 6">BIOML-A1</strain>
    </source>
</reference>
<reference evidence="5" key="1">
    <citation type="submission" date="2015-05" db="EMBL/GenBank/DDBJ databases">
        <authorList>
            <consortium name="Pathogen Informatics"/>
        </authorList>
    </citation>
    <scope>NUCLEOTIDE SEQUENCE [LARGE SCALE GENOMIC DNA]</scope>
    <source>
        <strain evidence="5">M72</strain>
    </source>
</reference>
<sequence>MIRQHKKMILLTSIATLLPILIGLLLWKQLPDSVATHWSTGNEPDGYSSKAFAVFGLPVIMLILHLVCVIATNIDPKANSINKKIFFIVLWICPVFSIIVCSTVYGYNLGYQFDIGFLCGLLIGVLYLILGNFLPTVKPNYTIGFRISWALNDADNWYHTHRFGGKCMVIGGLLLIVTTPFQNIWVLMALAILPCIFPVIYSYMYYRKGQSR</sequence>
<dbReference type="Proteomes" id="UP000446657">
    <property type="component" value="Unassembled WGS sequence"/>
</dbReference>
<feature type="transmembrane region" description="Helical" evidence="1">
    <location>
        <begin position="111"/>
        <end position="130"/>
    </location>
</feature>
<accession>A0A0M6WKS4</accession>
<dbReference type="PANTHER" id="PTHR37810:SF5">
    <property type="entry name" value="IMMUNITY PROTEIN SDPI"/>
    <property type="match status" value="1"/>
</dbReference>
<keyword evidence="1" id="KW-1133">Transmembrane helix</keyword>
<dbReference type="InterPro" id="IPR025962">
    <property type="entry name" value="SdpI/YhfL"/>
</dbReference>
<dbReference type="EMBL" id="WNAL01000023">
    <property type="protein sequence ID" value="MTR82287.1"/>
    <property type="molecule type" value="Genomic_DNA"/>
</dbReference>
<feature type="transmembrane region" description="Helical" evidence="1">
    <location>
        <begin position="163"/>
        <end position="181"/>
    </location>
</feature>
<dbReference type="GO" id="GO:0009636">
    <property type="term" value="P:response to toxic substance"/>
    <property type="evidence" value="ECO:0007669"/>
    <property type="project" value="TreeGrafter"/>
</dbReference>
<dbReference type="Proteomes" id="UP000049979">
    <property type="component" value="Unassembled WGS sequence"/>
</dbReference>
<dbReference type="STRING" id="301302.ERS852420_03153"/>
<evidence type="ECO:0000313" key="6">
    <source>
        <dbReference type="Proteomes" id="UP000446657"/>
    </source>
</evidence>
<dbReference type="RefSeq" id="WP_055067651.1">
    <property type="nucleotide sequence ID" value="NZ_CP173697.1"/>
</dbReference>
<dbReference type="AlphaFoldDB" id="A0A0M6WKS4"/>
<reference evidence="3" key="2">
    <citation type="submission" date="2015-05" db="EMBL/GenBank/DDBJ databases">
        <authorList>
            <person name="Wang D.B."/>
            <person name="Wang M."/>
        </authorList>
    </citation>
    <scope>NUCLEOTIDE SEQUENCE [LARGE SCALE GENOMIC DNA]</scope>
    <source>
        <strain evidence="3">M72</strain>
    </source>
</reference>